<organism evidence="1 2">
    <name type="scientific">Vaccinium darrowii</name>
    <dbReference type="NCBI Taxonomy" id="229202"/>
    <lineage>
        <taxon>Eukaryota</taxon>
        <taxon>Viridiplantae</taxon>
        <taxon>Streptophyta</taxon>
        <taxon>Embryophyta</taxon>
        <taxon>Tracheophyta</taxon>
        <taxon>Spermatophyta</taxon>
        <taxon>Magnoliopsida</taxon>
        <taxon>eudicotyledons</taxon>
        <taxon>Gunneridae</taxon>
        <taxon>Pentapetalae</taxon>
        <taxon>asterids</taxon>
        <taxon>Ericales</taxon>
        <taxon>Ericaceae</taxon>
        <taxon>Vaccinioideae</taxon>
        <taxon>Vaccinieae</taxon>
        <taxon>Vaccinium</taxon>
    </lineage>
</organism>
<evidence type="ECO:0000313" key="1">
    <source>
        <dbReference type="EMBL" id="KAH7851021.1"/>
    </source>
</evidence>
<keyword evidence="2" id="KW-1185">Reference proteome</keyword>
<gene>
    <name evidence="1" type="ORF">Vadar_006195</name>
</gene>
<reference evidence="1 2" key="1">
    <citation type="journal article" date="2021" name="Hortic Res">
        <title>High-quality reference genome and annotation aids understanding of berry development for evergreen blueberry (Vaccinium darrowii).</title>
        <authorList>
            <person name="Yu J."/>
            <person name="Hulse-Kemp A.M."/>
            <person name="Babiker E."/>
            <person name="Staton M."/>
        </authorList>
    </citation>
    <scope>NUCLEOTIDE SEQUENCE [LARGE SCALE GENOMIC DNA]</scope>
    <source>
        <strain evidence="2">cv. NJ 8807/NJ 8810</strain>
        <tissue evidence="1">Young leaf</tissue>
    </source>
</reference>
<protein>
    <submittedName>
        <fullName evidence="1">Uncharacterized protein</fullName>
    </submittedName>
</protein>
<comment type="caution">
    <text evidence="1">The sequence shown here is derived from an EMBL/GenBank/DDBJ whole genome shotgun (WGS) entry which is preliminary data.</text>
</comment>
<dbReference type="Proteomes" id="UP000828048">
    <property type="component" value="Chromosome 8"/>
</dbReference>
<evidence type="ECO:0000313" key="2">
    <source>
        <dbReference type="Proteomes" id="UP000828048"/>
    </source>
</evidence>
<name>A0ACB7YBY0_9ERIC</name>
<dbReference type="EMBL" id="CM037158">
    <property type="protein sequence ID" value="KAH7851021.1"/>
    <property type="molecule type" value="Genomic_DNA"/>
</dbReference>
<proteinExistence type="predicted"/>
<accession>A0ACB7YBY0</accession>
<sequence length="109" mass="12179">MYHFFIHGLNTSITSSGSHRFRESRNATARRTVSRGKLTARVSSRGLIVRIMTSRGRGSLTWGRREAIRVYGFGFMVSGFSVRATVVSVTLDLVSPPPLVEAWRRSLPP</sequence>